<dbReference type="EMBL" id="MPUH01000988">
    <property type="protein sequence ID" value="OMJ71464.1"/>
    <property type="molecule type" value="Genomic_DNA"/>
</dbReference>
<feature type="transmembrane region" description="Helical" evidence="2">
    <location>
        <begin position="1278"/>
        <end position="1302"/>
    </location>
</feature>
<evidence type="ECO:0000256" key="2">
    <source>
        <dbReference type="SAM" id="Phobius"/>
    </source>
</evidence>
<comment type="caution">
    <text evidence="3">The sequence shown here is derived from an EMBL/GenBank/DDBJ whole genome shotgun (WGS) entry which is preliminary data.</text>
</comment>
<feature type="region of interest" description="Disordered" evidence="1">
    <location>
        <begin position="1099"/>
        <end position="1122"/>
    </location>
</feature>
<reference evidence="3 4" key="1">
    <citation type="submission" date="2016-11" db="EMBL/GenBank/DDBJ databases">
        <title>The macronuclear genome of Stentor coeruleus: a giant cell with tiny introns.</title>
        <authorList>
            <person name="Slabodnick M."/>
            <person name="Ruby J.G."/>
            <person name="Reiff S.B."/>
            <person name="Swart E.C."/>
            <person name="Gosai S."/>
            <person name="Prabakaran S."/>
            <person name="Witkowska E."/>
            <person name="Larue G.E."/>
            <person name="Fisher S."/>
            <person name="Freeman R.M."/>
            <person name="Gunawardena J."/>
            <person name="Chu W."/>
            <person name="Stover N.A."/>
            <person name="Gregory B.D."/>
            <person name="Nowacki M."/>
            <person name="Derisi J."/>
            <person name="Roy S.W."/>
            <person name="Marshall W.F."/>
            <person name="Sood P."/>
        </authorList>
    </citation>
    <scope>NUCLEOTIDE SEQUENCE [LARGE SCALE GENOMIC DNA]</scope>
    <source>
        <strain evidence="3">WM001</strain>
    </source>
</reference>
<feature type="transmembrane region" description="Helical" evidence="2">
    <location>
        <begin position="1314"/>
        <end position="1336"/>
    </location>
</feature>
<dbReference type="SUPFAM" id="SSF57184">
    <property type="entry name" value="Growth factor receptor domain"/>
    <property type="match status" value="1"/>
</dbReference>
<gene>
    <name evidence="3" type="ORF">SteCoe_30331</name>
</gene>
<keyword evidence="4" id="KW-1185">Reference proteome</keyword>
<accession>A0A1R2B3V2</accession>
<feature type="compositionally biased region" description="Polar residues" evidence="1">
    <location>
        <begin position="1099"/>
        <end position="1121"/>
    </location>
</feature>
<evidence type="ECO:0000313" key="3">
    <source>
        <dbReference type="EMBL" id="OMJ71464.1"/>
    </source>
</evidence>
<keyword evidence="2" id="KW-0812">Transmembrane</keyword>
<proteinExistence type="predicted"/>
<keyword evidence="2" id="KW-0472">Membrane</keyword>
<keyword evidence="2" id="KW-1133">Transmembrane helix</keyword>
<protein>
    <submittedName>
        <fullName evidence="3">Uncharacterized protein</fullName>
    </submittedName>
</protein>
<name>A0A1R2B3V2_9CILI</name>
<feature type="transmembrane region" description="Helical" evidence="2">
    <location>
        <begin position="1198"/>
        <end position="1222"/>
    </location>
</feature>
<dbReference type="OrthoDB" id="77617at2759"/>
<organism evidence="3 4">
    <name type="scientific">Stentor coeruleus</name>
    <dbReference type="NCBI Taxonomy" id="5963"/>
    <lineage>
        <taxon>Eukaryota</taxon>
        <taxon>Sar</taxon>
        <taxon>Alveolata</taxon>
        <taxon>Ciliophora</taxon>
        <taxon>Postciliodesmatophora</taxon>
        <taxon>Heterotrichea</taxon>
        <taxon>Heterotrichida</taxon>
        <taxon>Stentoridae</taxon>
        <taxon>Stentor</taxon>
    </lineage>
</organism>
<feature type="transmembrane region" description="Helical" evidence="2">
    <location>
        <begin position="1242"/>
        <end position="1266"/>
    </location>
</feature>
<evidence type="ECO:0000256" key="1">
    <source>
        <dbReference type="SAM" id="MobiDB-lite"/>
    </source>
</evidence>
<feature type="transmembrane region" description="Helical" evidence="2">
    <location>
        <begin position="1066"/>
        <end position="1086"/>
    </location>
</feature>
<dbReference type="InterPro" id="IPR009030">
    <property type="entry name" value="Growth_fac_rcpt_cys_sf"/>
</dbReference>
<sequence>MCVNCVSNCELCSANNICLTCSTDYSFSTSLECIQCKMDYCSICSQDSKCFECISNSYSLNANYACEICTAPCKECSTSLTTCTKCGKLTKLDNNKCSCITNAEFNTNKIDCKCITDYSLGFIDGSIQCVMCKRYLSSTDLDKAYYSDNFNYIYIDFKVAITTQNKCSDYIQDTSNLGNGSVCKVTNNGKTIEIKLGNGFSILNGPISLRGDSIVKADTTIECSLNIHTLTLSISHNTVISTPVVSISGKTYLYGACTKLLDQAYTGTVSKDYIGLGYTYKWSYTASASGILKQEDLDSFFDDQVKNSITLTVETYFSDYSGLVTLNLTVTNGFGESGFGLLAITFSSKKGLSIDIEGGNRYSIYVDTAWQFKSIITEYCGKQGAASYGWQLSYTNQSDFKLALSSFGSTSKLTIEKNLLSPGYFYNFTVTAFLSGLQGTEFLEIYTLYKPLVILLDGPTYTIPSKDLSLSADRSYDPNNIAANIACAWSCLNSSDICTTGLTENLLKSTSTLITINSANLPKFDTTLGIKVVGKSGGLEGSAIINIDIRSSLQVETVILLPNKKVALCKDLKIITNIQLFETINNPDLFKWRSLDNLVLDNPDNSFLYIKAGIMTEGGREYIFELTVNEANSYNVISKIKTNKPPVCNGINKDERKGYAIFDIFEFTADCTDGDDEDYPLTPQISYMMNNVKIFIASGGSDKDKKARFPNGSFNVDFSICDSLDDCFKTNIKVTATLKPSRFLTIEDDCKEIYLEIINDDPDDLPVTITIMTKTYEFSLDFLEYLLKDLDEYALNTKVKDMTMLDVVLTSMLSLIGDIQMPSITKQYMIDVYNSTYGILEDYFQYFIFQEDTMIYINSIANIFSTFNSSDYELLEMSKNLLNFASKIYFNDKLPEFEYTSSTDNFNSTIKRYSAKYLKNNKIPENDPRILIQQINSTFNLELNDTDYMFDILTVNYKGASENSNGIEITVTPAGKVINYVYEDLKIKVNPIANFSEPILIEIPTTNKTVIDSTWSCGYIDKGEIITTSCEIITIKADSVIVSVQHLSLFVIESPGDIPYTCKTNYGPIVIVLATFFIELFILPYAMMLDESDSKIENQNGSSDQVLSKTIEGSSPGSPLSITDRHLYSSSIGSLPEADDSSVSVSLNRELADYTIEFVLHPLDDMKKPEKEKSTMHKLLEGHMLLGFFYNRDIFNRALRITTIFTTVLLHLLLEGLMFYAFENYERGSAMSTPKILVNFDLNYLGYSGVAIGIAFPVEMFFMVVFSRDKRANKRLYASALALALFITIGVFVGVFILTFMFCYKWSGFWVYCYLWSTLIEVFFLQFIYMFVRYFVFRDKSNKKLSKA</sequence>
<evidence type="ECO:0000313" key="4">
    <source>
        <dbReference type="Proteomes" id="UP000187209"/>
    </source>
</evidence>
<dbReference type="Proteomes" id="UP000187209">
    <property type="component" value="Unassembled WGS sequence"/>
</dbReference>